<evidence type="ECO:0000313" key="2">
    <source>
        <dbReference type="Proteomes" id="UP001152795"/>
    </source>
</evidence>
<keyword evidence="2" id="KW-1185">Reference proteome</keyword>
<reference evidence="1" key="1">
    <citation type="submission" date="2020-04" db="EMBL/GenBank/DDBJ databases">
        <authorList>
            <person name="Alioto T."/>
            <person name="Alioto T."/>
            <person name="Gomez Garrido J."/>
        </authorList>
    </citation>
    <scope>NUCLEOTIDE SEQUENCE</scope>
    <source>
        <strain evidence="1">A484AB</strain>
    </source>
</reference>
<comment type="caution">
    <text evidence="1">The sequence shown here is derived from an EMBL/GenBank/DDBJ whole genome shotgun (WGS) entry which is preliminary data.</text>
</comment>
<dbReference type="AlphaFoldDB" id="A0A7D9ESQ2"/>
<dbReference type="EMBL" id="CACRXK020008733">
    <property type="protein sequence ID" value="CAB4015490.1"/>
    <property type="molecule type" value="Genomic_DNA"/>
</dbReference>
<accession>A0A7D9ESQ2</accession>
<organism evidence="1 2">
    <name type="scientific">Paramuricea clavata</name>
    <name type="common">Red gorgonian</name>
    <name type="synonym">Violescent sea-whip</name>
    <dbReference type="NCBI Taxonomy" id="317549"/>
    <lineage>
        <taxon>Eukaryota</taxon>
        <taxon>Metazoa</taxon>
        <taxon>Cnidaria</taxon>
        <taxon>Anthozoa</taxon>
        <taxon>Octocorallia</taxon>
        <taxon>Malacalcyonacea</taxon>
        <taxon>Plexauridae</taxon>
        <taxon>Paramuricea</taxon>
    </lineage>
</organism>
<proteinExistence type="predicted"/>
<evidence type="ECO:0000313" key="1">
    <source>
        <dbReference type="EMBL" id="CAB4015490.1"/>
    </source>
</evidence>
<dbReference type="Proteomes" id="UP001152795">
    <property type="component" value="Unassembled WGS sequence"/>
</dbReference>
<protein>
    <submittedName>
        <fullName evidence="1">Uncharacterized protein</fullName>
    </submittedName>
</protein>
<name>A0A7D9ESQ2_PARCT</name>
<gene>
    <name evidence="1" type="ORF">PACLA_8A008044</name>
</gene>
<sequence>MEADWQRSGHAPKSYYESLQKNVTTKNYNPQRLWWAMSADNYQLVDRARTRCEDGRIGKAYVRCYKPEEEDNITYKQYVTILKRFDKPVSTVGVQKWLDFHFNNTENWCMKIWKPLHVEIVYKRLFDDNDLELHRLVWAYCPNFGIWPKNLISK</sequence>